<evidence type="ECO:0000256" key="3">
    <source>
        <dbReference type="ARBA" id="ARBA00022679"/>
    </source>
</evidence>
<accession>A0A8J6TEM4</accession>
<dbReference type="PANTHER" id="PTHR10322">
    <property type="entry name" value="DNA POLYMERASE CATALYTIC SUBUNIT"/>
    <property type="match status" value="1"/>
</dbReference>
<evidence type="ECO:0000256" key="7">
    <source>
        <dbReference type="ARBA" id="ARBA00049244"/>
    </source>
</evidence>
<dbReference type="InterPro" id="IPR006134">
    <property type="entry name" value="DNA-dir_DNA_pol_B_multi_dom"/>
</dbReference>
<organism evidence="9 10">
    <name type="scientific">Candidatus Desulfolinea nitratireducens</name>
    <dbReference type="NCBI Taxonomy" id="2841698"/>
    <lineage>
        <taxon>Bacteria</taxon>
        <taxon>Bacillati</taxon>
        <taxon>Chloroflexota</taxon>
        <taxon>Anaerolineae</taxon>
        <taxon>Anaerolineales</taxon>
        <taxon>Anaerolineales incertae sedis</taxon>
        <taxon>Candidatus Desulfolinea</taxon>
    </lineage>
</organism>
<dbReference type="InterPro" id="IPR043502">
    <property type="entry name" value="DNA/RNA_pol_sf"/>
</dbReference>
<dbReference type="InterPro" id="IPR006172">
    <property type="entry name" value="DNA-dir_DNA_pol_B"/>
</dbReference>
<dbReference type="GO" id="GO:0000166">
    <property type="term" value="F:nucleotide binding"/>
    <property type="evidence" value="ECO:0007669"/>
    <property type="project" value="InterPro"/>
</dbReference>
<evidence type="ECO:0000256" key="4">
    <source>
        <dbReference type="ARBA" id="ARBA00022695"/>
    </source>
</evidence>
<dbReference type="GO" id="GO:0006261">
    <property type="term" value="P:DNA-templated DNA replication"/>
    <property type="evidence" value="ECO:0007669"/>
    <property type="project" value="TreeGrafter"/>
</dbReference>
<dbReference type="InterPro" id="IPR050240">
    <property type="entry name" value="DNA_pol_type-B"/>
</dbReference>
<dbReference type="Gene3D" id="1.10.132.60">
    <property type="entry name" value="DNA polymerase family B, C-terminal domain"/>
    <property type="match status" value="1"/>
</dbReference>
<dbReference type="SUPFAM" id="SSF53098">
    <property type="entry name" value="Ribonuclease H-like"/>
    <property type="match status" value="1"/>
</dbReference>
<gene>
    <name evidence="9" type="ORF">H8E29_05770</name>
</gene>
<evidence type="ECO:0000259" key="8">
    <source>
        <dbReference type="Pfam" id="PF00136"/>
    </source>
</evidence>
<dbReference type="Gene3D" id="3.90.1600.10">
    <property type="entry name" value="Palm domain of DNA polymerase"/>
    <property type="match status" value="1"/>
</dbReference>
<dbReference type="InterPro" id="IPR012337">
    <property type="entry name" value="RNaseH-like_sf"/>
</dbReference>
<dbReference type="EC" id="2.7.7.7" evidence="2"/>
<evidence type="ECO:0000256" key="1">
    <source>
        <dbReference type="ARBA" id="ARBA00005755"/>
    </source>
</evidence>
<dbReference type="SMART" id="SM00486">
    <property type="entry name" value="POLBc"/>
    <property type="match status" value="1"/>
</dbReference>
<feature type="domain" description="DNA-directed DNA polymerase family B multifunctional" evidence="8">
    <location>
        <begin position="325"/>
        <end position="690"/>
    </location>
</feature>
<proteinExistence type="inferred from homology"/>
<evidence type="ECO:0000256" key="6">
    <source>
        <dbReference type="ARBA" id="ARBA00023125"/>
    </source>
</evidence>
<dbReference type="GO" id="GO:0003887">
    <property type="term" value="F:DNA-directed DNA polymerase activity"/>
    <property type="evidence" value="ECO:0007669"/>
    <property type="project" value="UniProtKB-KW"/>
</dbReference>
<keyword evidence="4" id="KW-0548">Nucleotidyltransferase</keyword>
<comment type="similarity">
    <text evidence="1">Belongs to the DNA polymerase type-B family.</text>
</comment>
<dbReference type="Pfam" id="PF00136">
    <property type="entry name" value="DNA_pol_B"/>
    <property type="match status" value="1"/>
</dbReference>
<name>A0A8J6TEM4_9CHLR</name>
<dbReference type="PANTHER" id="PTHR10322:SF23">
    <property type="entry name" value="DNA POLYMERASE DELTA CATALYTIC SUBUNIT"/>
    <property type="match status" value="1"/>
</dbReference>
<keyword evidence="6" id="KW-0238">DNA-binding</keyword>
<keyword evidence="5" id="KW-0239">DNA-directed DNA polymerase</keyword>
<dbReference type="InterPro" id="IPR023211">
    <property type="entry name" value="DNA_pol_palm_dom_sf"/>
</dbReference>
<protein>
    <recommendedName>
        <fullName evidence="2">DNA-directed DNA polymerase</fullName>
        <ecNumber evidence="2">2.7.7.7</ecNumber>
    </recommendedName>
</protein>
<dbReference type="GO" id="GO:0003677">
    <property type="term" value="F:DNA binding"/>
    <property type="evidence" value="ECO:0007669"/>
    <property type="project" value="UniProtKB-KW"/>
</dbReference>
<evidence type="ECO:0000256" key="2">
    <source>
        <dbReference type="ARBA" id="ARBA00012417"/>
    </source>
</evidence>
<dbReference type="Gene3D" id="3.30.420.10">
    <property type="entry name" value="Ribonuclease H-like superfamily/Ribonuclease H"/>
    <property type="match status" value="1"/>
</dbReference>
<dbReference type="SUPFAM" id="SSF56672">
    <property type="entry name" value="DNA/RNA polymerases"/>
    <property type="match status" value="1"/>
</dbReference>
<dbReference type="Proteomes" id="UP000614469">
    <property type="component" value="Unassembled WGS sequence"/>
</dbReference>
<evidence type="ECO:0000313" key="10">
    <source>
        <dbReference type="Proteomes" id="UP000614469"/>
    </source>
</evidence>
<reference evidence="9 10" key="1">
    <citation type="submission" date="2020-08" db="EMBL/GenBank/DDBJ databases">
        <title>Bridging the membrane lipid divide: bacteria of the FCB group superphylum have the potential to synthesize archaeal ether lipids.</title>
        <authorList>
            <person name="Villanueva L."/>
            <person name="Von Meijenfeldt F.A.B."/>
            <person name="Westbye A.B."/>
            <person name="Yadav S."/>
            <person name="Hopmans E.C."/>
            <person name="Dutilh B.E."/>
            <person name="Sinninghe Damste J.S."/>
        </authorList>
    </citation>
    <scope>NUCLEOTIDE SEQUENCE [LARGE SCALE GENOMIC DNA]</scope>
    <source>
        <strain evidence="9">NIOZ-UU36</strain>
    </source>
</reference>
<evidence type="ECO:0000313" key="9">
    <source>
        <dbReference type="EMBL" id="MBC8334753.1"/>
    </source>
</evidence>
<dbReference type="AlphaFoldDB" id="A0A8J6TEM4"/>
<keyword evidence="3" id="KW-0808">Transferase</keyword>
<evidence type="ECO:0000256" key="5">
    <source>
        <dbReference type="ARBA" id="ARBA00022932"/>
    </source>
</evidence>
<comment type="caution">
    <text evidence="9">The sequence shown here is derived from an EMBL/GenBank/DDBJ whole genome shotgun (WGS) entry which is preliminary data.</text>
</comment>
<dbReference type="EMBL" id="JACNJN010000078">
    <property type="protein sequence ID" value="MBC8334753.1"/>
    <property type="molecule type" value="Genomic_DNA"/>
</dbReference>
<sequence length="746" mass="85077">MPREVRGWLLSVYADQVEGAVLWLLAEDGKRHRLTQPFQTTFYISGDDGRLKSIQADLKKFYPRPKTAFLTRRDLYSGMLPVLAIQVDNPVAQQRLFYRMKRSYKWIRYFDAKIPFPIRYGVSKKVFPMAKCKVQVDDQDQILEIEALDSPWDMAFDLPPLRILAIEPDVDPHHATPASLTIQYEDVQHTLSLSDEPRLLKQFQSILDEYDPDVIFARWGDGWLFPFLIASAKRYGIDFNPSRDEGQKYHSIQENTFESYGSIYFRDQQTRLFGRWHIDPKNSTMDMGFKFSMRSAIELARVTSVDVQTAARNSPGSGFTAMQIREAFQRGILIPLHKRQTERYKSAWGLNFADGGGLNYRPIVGVHKGVAEIDFFSMYPSIMMTWNISGETVGVRGKKTRIIPDSGVPITQDVDGLVASVLRPLLKKRLSVKRAMKKLEKDDPQRQILQSVADALKWLGYVSFGYQGYKNNLFGNIQAHEAICAIGRETLVTSLETAHEMGFRVLAANVDSLFVQKEGAKVPDDFKPLMDEILFRTGLIIELEGIFDWLIFTASKMNPRIGAANRYFGKFDDGGLKVRGMAQRRSDTCTWIANAEREIMALLASEADAAKLADFIPQVIKLTQTSIEELDAEHVLIEDLVCQTKLSREPAEYRGNSTSAKAARQLAAEGKDLRVGQRVKFIYTHGEKTNIFAWGLSIEQDYSLVSKKRYKELLLRTVHQILQPLGLEEDDLLSLVYDNRRQLAFD</sequence>
<comment type="catalytic activity">
    <reaction evidence="7">
        <text>DNA(n) + a 2'-deoxyribonucleoside 5'-triphosphate = DNA(n+1) + diphosphate</text>
        <dbReference type="Rhea" id="RHEA:22508"/>
        <dbReference type="Rhea" id="RHEA-COMP:17339"/>
        <dbReference type="Rhea" id="RHEA-COMP:17340"/>
        <dbReference type="ChEBI" id="CHEBI:33019"/>
        <dbReference type="ChEBI" id="CHEBI:61560"/>
        <dbReference type="ChEBI" id="CHEBI:173112"/>
        <dbReference type="EC" id="2.7.7.7"/>
    </reaction>
</comment>
<dbReference type="InterPro" id="IPR036397">
    <property type="entry name" value="RNaseH_sf"/>
</dbReference>
<dbReference type="InterPro" id="IPR042087">
    <property type="entry name" value="DNA_pol_B_thumb"/>
</dbReference>
<dbReference type="Gene3D" id="1.10.287.690">
    <property type="entry name" value="Helix hairpin bin"/>
    <property type="match status" value="1"/>
</dbReference>